<dbReference type="Proteomes" id="UP000007879">
    <property type="component" value="Unassembled WGS sequence"/>
</dbReference>
<dbReference type="AlphaFoldDB" id="A0A1X7UF86"/>
<dbReference type="PANTHER" id="PTHR12490">
    <property type="entry name" value="GSK3B-INTERACTING PROTEIN"/>
    <property type="match status" value="1"/>
</dbReference>
<dbReference type="InterPro" id="IPR037395">
    <property type="entry name" value="GSKIP"/>
</dbReference>
<dbReference type="InterPro" id="IPR007967">
    <property type="entry name" value="GSKIP_dom"/>
</dbReference>
<dbReference type="GO" id="GO:0005737">
    <property type="term" value="C:cytoplasm"/>
    <property type="evidence" value="ECO:0007669"/>
    <property type="project" value="TreeGrafter"/>
</dbReference>
<dbReference type="STRING" id="400682.A0A1X7UF86"/>
<evidence type="ECO:0000313" key="4">
    <source>
        <dbReference type="Proteomes" id="UP000007879"/>
    </source>
</evidence>
<protein>
    <recommendedName>
        <fullName evidence="2">GSKIP domain-containing protein</fullName>
    </recommendedName>
</protein>
<accession>A0A1X7UF86</accession>
<dbReference type="SUPFAM" id="SSF103107">
    <property type="entry name" value="Hypothetical protein c14orf129, hspc210"/>
    <property type="match status" value="1"/>
</dbReference>
<keyword evidence="4" id="KW-1185">Reference proteome</keyword>
<evidence type="ECO:0000256" key="1">
    <source>
        <dbReference type="ARBA" id="ARBA00009571"/>
    </source>
</evidence>
<dbReference type="GO" id="GO:0051018">
    <property type="term" value="F:protein kinase A binding"/>
    <property type="evidence" value="ECO:0007669"/>
    <property type="project" value="TreeGrafter"/>
</dbReference>
<name>A0A1X7UF86_AMPQE</name>
<sequence>MASSIELIDFRAEGIHSLKDIGYAINEGRVSEVLPSSSSSVYLNIITQEDKEFCVLLDKNGYQVVGFKCDCVDEGLSLSVYETIYSLMDSISDSYKVSFNTQLFNKLKHYQQGNKDEK</sequence>
<reference evidence="4" key="1">
    <citation type="journal article" date="2010" name="Nature">
        <title>The Amphimedon queenslandica genome and the evolution of animal complexity.</title>
        <authorList>
            <person name="Srivastava M."/>
            <person name="Simakov O."/>
            <person name="Chapman J."/>
            <person name="Fahey B."/>
            <person name="Gauthier M.E."/>
            <person name="Mitros T."/>
            <person name="Richards G.S."/>
            <person name="Conaco C."/>
            <person name="Dacre M."/>
            <person name="Hellsten U."/>
            <person name="Larroux C."/>
            <person name="Putnam N.H."/>
            <person name="Stanke M."/>
            <person name="Adamska M."/>
            <person name="Darling A."/>
            <person name="Degnan S.M."/>
            <person name="Oakley T.H."/>
            <person name="Plachetzki D.C."/>
            <person name="Zhai Y."/>
            <person name="Adamski M."/>
            <person name="Calcino A."/>
            <person name="Cummins S.F."/>
            <person name="Goodstein D.M."/>
            <person name="Harris C."/>
            <person name="Jackson D.J."/>
            <person name="Leys S.P."/>
            <person name="Shu S."/>
            <person name="Woodcroft B.J."/>
            <person name="Vervoort M."/>
            <person name="Kosik K.S."/>
            <person name="Manning G."/>
            <person name="Degnan B.M."/>
            <person name="Rokhsar D.S."/>
        </authorList>
    </citation>
    <scope>NUCLEOTIDE SEQUENCE [LARGE SCALE GENOMIC DNA]</scope>
</reference>
<dbReference type="InterPro" id="IPR023231">
    <property type="entry name" value="GSKIP_dom_sf"/>
</dbReference>
<reference evidence="3" key="2">
    <citation type="submission" date="2017-05" db="UniProtKB">
        <authorList>
            <consortium name="EnsemblMetazoa"/>
        </authorList>
    </citation>
    <scope>IDENTIFICATION</scope>
</reference>
<dbReference type="KEGG" id="aqu:105313541"/>
<dbReference type="EnsemblMetazoa" id="XM_011407052.2">
    <property type="protein sequence ID" value="XP_011405354.1"/>
    <property type="gene ID" value="LOC105313541"/>
</dbReference>
<dbReference type="Gene3D" id="3.30.2280.10">
    <property type="entry name" value="Hypothetical protein (hspc210)"/>
    <property type="match status" value="1"/>
</dbReference>
<evidence type="ECO:0000313" key="3">
    <source>
        <dbReference type="EnsemblMetazoa" id="Aqu2.1.26113_001"/>
    </source>
</evidence>
<dbReference type="Pfam" id="PF05303">
    <property type="entry name" value="GSKIP_dom"/>
    <property type="match status" value="1"/>
</dbReference>
<gene>
    <name evidence="3" type="primary">105313541</name>
</gene>
<comment type="similarity">
    <text evidence="1">Belongs to the GSKIP family.</text>
</comment>
<organism evidence="3">
    <name type="scientific">Amphimedon queenslandica</name>
    <name type="common">Sponge</name>
    <dbReference type="NCBI Taxonomy" id="400682"/>
    <lineage>
        <taxon>Eukaryota</taxon>
        <taxon>Metazoa</taxon>
        <taxon>Porifera</taxon>
        <taxon>Demospongiae</taxon>
        <taxon>Heteroscleromorpha</taxon>
        <taxon>Haplosclerida</taxon>
        <taxon>Niphatidae</taxon>
        <taxon>Amphimedon</taxon>
    </lineage>
</organism>
<dbReference type="GO" id="GO:0060828">
    <property type="term" value="P:regulation of canonical Wnt signaling pathway"/>
    <property type="evidence" value="ECO:0007669"/>
    <property type="project" value="InterPro"/>
</dbReference>
<evidence type="ECO:0000259" key="2">
    <source>
        <dbReference type="Pfam" id="PF05303"/>
    </source>
</evidence>
<dbReference type="InParanoid" id="A0A1X7UF86"/>
<dbReference type="EnsemblMetazoa" id="Aqu2.1.26113_001">
    <property type="protein sequence ID" value="Aqu2.1.26113_001"/>
    <property type="gene ID" value="Aqu2.1.26113"/>
</dbReference>
<proteinExistence type="inferred from homology"/>
<dbReference type="OrthoDB" id="5804279at2759"/>
<dbReference type="PANTHER" id="PTHR12490:SF4">
    <property type="entry name" value="GSK3B-INTERACTING PROTEIN"/>
    <property type="match status" value="1"/>
</dbReference>
<feature type="domain" description="GSKIP" evidence="2">
    <location>
        <begin position="11"/>
        <end position="109"/>
    </location>
</feature>
<dbReference type="FunCoup" id="A0A1X7UF86">
    <property type="interactions" value="109"/>
</dbReference>
<dbReference type="GO" id="GO:0019207">
    <property type="term" value="F:kinase regulator activity"/>
    <property type="evidence" value="ECO:0007669"/>
    <property type="project" value="TreeGrafter"/>
</dbReference>